<feature type="region of interest" description="Disordered" evidence="5">
    <location>
        <begin position="1"/>
        <end position="72"/>
    </location>
</feature>
<keyword evidence="9" id="KW-1185">Reference proteome</keyword>
<dbReference type="AlphaFoldDB" id="J0DEQ2"/>
<feature type="compositionally biased region" description="Low complexity" evidence="5">
    <location>
        <begin position="29"/>
        <end position="71"/>
    </location>
</feature>
<evidence type="ECO:0000256" key="5">
    <source>
        <dbReference type="SAM" id="MobiDB-lite"/>
    </source>
</evidence>
<keyword evidence="3 6" id="KW-1133">Transmembrane helix</keyword>
<evidence type="ECO:0000259" key="7">
    <source>
        <dbReference type="Pfam" id="PF05154"/>
    </source>
</evidence>
<evidence type="ECO:0000313" key="8">
    <source>
        <dbReference type="EMBL" id="EJD64768.1"/>
    </source>
</evidence>
<evidence type="ECO:0000256" key="6">
    <source>
        <dbReference type="SAM" id="Phobius"/>
    </source>
</evidence>
<evidence type="ECO:0000256" key="4">
    <source>
        <dbReference type="ARBA" id="ARBA00023136"/>
    </source>
</evidence>
<keyword evidence="4 6" id="KW-0472">Membrane</keyword>
<evidence type="ECO:0000256" key="1">
    <source>
        <dbReference type="ARBA" id="ARBA00004141"/>
    </source>
</evidence>
<dbReference type="STRING" id="857290.HMPREF9156_00944"/>
<dbReference type="GO" id="GO:0016020">
    <property type="term" value="C:membrane"/>
    <property type="evidence" value="ECO:0007669"/>
    <property type="project" value="UniProtKB-SubCell"/>
</dbReference>
<dbReference type="EMBL" id="AGZS01000005">
    <property type="protein sequence ID" value="EJD64768.1"/>
    <property type="molecule type" value="Genomic_DNA"/>
</dbReference>
<reference evidence="8 9" key="1">
    <citation type="submission" date="2012-01" db="EMBL/GenBank/DDBJ databases">
        <title>The Genome Sequence of Scardovia wiggsiae F0424.</title>
        <authorList>
            <consortium name="The Broad Institute Genome Sequencing Platform"/>
            <person name="Earl A."/>
            <person name="Ward D."/>
            <person name="Feldgarden M."/>
            <person name="Gevers D."/>
            <person name="Izard J."/>
            <person name="Ganesan A."/>
            <person name="Baranova O.V."/>
            <person name="Blanton J.M."/>
            <person name="Tanner A.C."/>
            <person name="Mathney J."/>
            <person name="Dewhirst F.E."/>
            <person name="Young S.K."/>
            <person name="Zeng Q."/>
            <person name="Gargeya S."/>
            <person name="Fitzgerald M."/>
            <person name="Haas B."/>
            <person name="Abouelleil A."/>
            <person name="Alvarado L."/>
            <person name="Arachchi H.M."/>
            <person name="Berlin A."/>
            <person name="Chapman S.B."/>
            <person name="Gearin G."/>
            <person name="Goldberg J."/>
            <person name="Griggs A."/>
            <person name="Gujja S."/>
            <person name="Hansen M."/>
            <person name="Heiman D."/>
            <person name="Howarth C."/>
            <person name="Larimer J."/>
            <person name="Lui A."/>
            <person name="MacDonald P.J.P."/>
            <person name="McCowen C."/>
            <person name="Montmayeur A."/>
            <person name="Murphy C."/>
            <person name="Neiman D."/>
            <person name="Pearson M."/>
            <person name="Priest M."/>
            <person name="Roberts A."/>
            <person name="Saif S."/>
            <person name="Shea T."/>
            <person name="Sisk P."/>
            <person name="Stolte C."/>
            <person name="Sykes S."/>
            <person name="Wortman J."/>
            <person name="Nusbaum C."/>
            <person name="Birren B."/>
        </authorList>
    </citation>
    <scope>NUCLEOTIDE SEQUENCE [LARGE SCALE GENOMIC DNA]</scope>
    <source>
        <strain evidence="8 9">F0424</strain>
    </source>
</reference>
<dbReference type="HOGENOM" id="CLU_081297_2_1_11"/>
<organism evidence="8 9">
    <name type="scientific">Scardovia wiggsiae F0424</name>
    <dbReference type="NCBI Taxonomy" id="857290"/>
    <lineage>
        <taxon>Bacteria</taxon>
        <taxon>Bacillati</taxon>
        <taxon>Actinomycetota</taxon>
        <taxon>Actinomycetes</taxon>
        <taxon>Bifidobacteriales</taxon>
        <taxon>Bifidobacteriaceae</taxon>
        <taxon>Scardovia</taxon>
    </lineage>
</organism>
<feature type="transmembrane region" description="Helical" evidence="6">
    <location>
        <begin position="108"/>
        <end position="129"/>
    </location>
</feature>
<evidence type="ECO:0000256" key="3">
    <source>
        <dbReference type="ARBA" id="ARBA00022989"/>
    </source>
</evidence>
<dbReference type="RefSeq" id="WP_007148008.1">
    <property type="nucleotide sequence ID" value="NZ_AKCI01000001.1"/>
</dbReference>
<name>J0DEQ2_9BIFI</name>
<comment type="caution">
    <text evidence="8">The sequence shown here is derived from an EMBL/GenBank/DDBJ whole genome shotgun (WGS) entry which is preliminary data.</text>
</comment>
<sequence length="184" mass="19210">MSEANNNHPQNAGEQNGYQGPQQGASYGQPSTQQGYAYQQQPGTGPQPGQSGSPAYTGSGNSGTYNSNSYGPQGGSPYNAGYNAGPQYAPQSPYGTQMPYGAGTHSKIAAGLLGIFLGTLGVHNFYLGYTGKAVAQLLLTVIGWIIIIGPFVSAIWSFVEGIIILCSNPGSPWHRDAAGYELRD</sequence>
<comment type="subcellular location">
    <subcellularLocation>
        <location evidence="1">Membrane</location>
        <topology evidence="1">Multi-pass membrane protein</topology>
    </subcellularLocation>
</comment>
<dbReference type="Proteomes" id="UP000006415">
    <property type="component" value="Unassembled WGS sequence"/>
</dbReference>
<gene>
    <name evidence="8" type="ORF">HMPREF9156_00944</name>
</gene>
<accession>J0DEQ2</accession>
<protein>
    <recommendedName>
        <fullName evidence="7">TM2 domain-containing protein</fullName>
    </recommendedName>
</protein>
<keyword evidence="2 6" id="KW-0812">Transmembrane</keyword>
<dbReference type="InterPro" id="IPR007829">
    <property type="entry name" value="TM2"/>
</dbReference>
<dbReference type="Pfam" id="PF05154">
    <property type="entry name" value="TM2"/>
    <property type="match status" value="1"/>
</dbReference>
<feature type="transmembrane region" description="Helical" evidence="6">
    <location>
        <begin position="141"/>
        <end position="165"/>
    </location>
</feature>
<evidence type="ECO:0000256" key="2">
    <source>
        <dbReference type="ARBA" id="ARBA00022692"/>
    </source>
</evidence>
<feature type="domain" description="TM2" evidence="7">
    <location>
        <begin position="104"/>
        <end position="153"/>
    </location>
</feature>
<evidence type="ECO:0000313" key="9">
    <source>
        <dbReference type="Proteomes" id="UP000006415"/>
    </source>
</evidence>
<dbReference type="OrthoDB" id="2004788at2"/>
<dbReference type="eggNOG" id="COG2314">
    <property type="taxonomic scope" value="Bacteria"/>
</dbReference>
<proteinExistence type="predicted"/>
<feature type="compositionally biased region" description="Polar residues" evidence="5">
    <location>
        <begin position="1"/>
        <end position="28"/>
    </location>
</feature>